<keyword evidence="10 20" id="KW-0067">ATP-binding</keyword>
<dbReference type="SMART" id="SM00387">
    <property type="entry name" value="HATPase_c"/>
    <property type="match status" value="1"/>
</dbReference>
<dbReference type="SMART" id="SM00388">
    <property type="entry name" value="HisKA"/>
    <property type="match status" value="1"/>
</dbReference>
<keyword evidence="7 17" id="KW-0812">Transmembrane</keyword>
<keyword evidence="12" id="KW-0902">Two-component regulatory system</keyword>
<organism evidence="20 21">
    <name type="scientific">Paenibacillus suaedae</name>
    <dbReference type="NCBI Taxonomy" id="3077233"/>
    <lineage>
        <taxon>Bacteria</taxon>
        <taxon>Bacillati</taxon>
        <taxon>Bacillota</taxon>
        <taxon>Bacilli</taxon>
        <taxon>Bacillales</taxon>
        <taxon>Paenibacillaceae</taxon>
        <taxon>Paenibacillus</taxon>
    </lineage>
</organism>
<feature type="transmembrane region" description="Helical" evidence="17">
    <location>
        <begin position="6"/>
        <end position="27"/>
    </location>
</feature>
<dbReference type="PANTHER" id="PTHR45528">
    <property type="entry name" value="SENSOR HISTIDINE KINASE CPXA"/>
    <property type="match status" value="1"/>
</dbReference>
<feature type="domain" description="HAMP" evidence="19">
    <location>
        <begin position="179"/>
        <end position="231"/>
    </location>
</feature>
<dbReference type="AlphaFoldDB" id="A0AAJ2JSZ2"/>
<feature type="domain" description="Histidine kinase" evidence="18">
    <location>
        <begin position="239"/>
        <end position="455"/>
    </location>
</feature>
<keyword evidence="11 17" id="KW-1133">Transmembrane helix</keyword>
<evidence type="ECO:0000256" key="11">
    <source>
        <dbReference type="ARBA" id="ARBA00022989"/>
    </source>
</evidence>
<evidence type="ECO:0000256" key="6">
    <source>
        <dbReference type="ARBA" id="ARBA00022679"/>
    </source>
</evidence>
<gene>
    <name evidence="20" type="ORF">RQP50_09650</name>
</gene>
<evidence type="ECO:0000256" key="13">
    <source>
        <dbReference type="ARBA" id="ARBA00023026"/>
    </source>
</evidence>
<evidence type="ECO:0000256" key="7">
    <source>
        <dbReference type="ARBA" id="ARBA00022692"/>
    </source>
</evidence>
<dbReference type="InterPro" id="IPR003594">
    <property type="entry name" value="HATPase_dom"/>
</dbReference>
<evidence type="ECO:0000259" key="19">
    <source>
        <dbReference type="PROSITE" id="PS50885"/>
    </source>
</evidence>
<dbReference type="InterPro" id="IPR004358">
    <property type="entry name" value="Sig_transdc_His_kin-like_C"/>
</dbReference>
<dbReference type="EC" id="2.7.13.3" evidence="3"/>
<reference evidence="21" key="1">
    <citation type="submission" date="2023-09" db="EMBL/GenBank/DDBJ databases">
        <title>Paenibacillus sp. chi10 Genome sequencing and assembly.</title>
        <authorList>
            <person name="Kim I."/>
        </authorList>
    </citation>
    <scope>NUCLEOTIDE SEQUENCE [LARGE SCALE GENOMIC DNA]</scope>
    <source>
        <strain evidence="21">chi10</strain>
    </source>
</reference>
<dbReference type="SMART" id="SM00304">
    <property type="entry name" value="HAMP"/>
    <property type="match status" value="1"/>
</dbReference>
<comment type="caution">
    <text evidence="20">The sequence shown here is derived from an EMBL/GenBank/DDBJ whole genome shotgun (WGS) entry which is preliminary data.</text>
</comment>
<dbReference type="InterPro" id="IPR005467">
    <property type="entry name" value="His_kinase_dom"/>
</dbReference>
<evidence type="ECO:0000256" key="12">
    <source>
        <dbReference type="ARBA" id="ARBA00023012"/>
    </source>
</evidence>
<dbReference type="CDD" id="cd06225">
    <property type="entry name" value="HAMP"/>
    <property type="match status" value="1"/>
</dbReference>
<proteinExistence type="predicted"/>
<evidence type="ECO:0000256" key="9">
    <source>
        <dbReference type="ARBA" id="ARBA00022777"/>
    </source>
</evidence>
<evidence type="ECO:0000256" key="3">
    <source>
        <dbReference type="ARBA" id="ARBA00012438"/>
    </source>
</evidence>
<dbReference type="PANTHER" id="PTHR45528:SF11">
    <property type="entry name" value="HISTIDINE KINASE"/>
    <property type="match status" value="1"/>
</dbReference>
<evidence type="ECO:0000256" key="16">
    <source>
        <dbReference type="ARBA" id="ARBA00040841"/>
    </source>
</evidence>
<evidence type="ECO:0000256" key="10">
    <source>
        <dbReference type="ARBA" id="ARBA00022840"/>
    </source>
</evidence>
<dbReference type="Gene3D" id="6.10.340.10">
    <property type="match status" value="1"/>
</dbReference>
<comment type="subcellular location">
    <subcellularLocation>
        <location evidence="2">Cell membrane</location>
        <topology evidence="2">Multi-pass membrane protein</topology>
    </subcellularLocation>
</comment>
<comment type="catalytic activity">
    <reaction evidence="1">
        <text>ATP + protein L-histidine = ADP + protein N-phospho-L-histidine.</text>
        <dbReference type="EC" id="2.7.13.3"/>
    </reaction>
</comment>
<dbReference type="PRINTS" id="PR00344">
    <property type="entry name" value="BCTRLSENSOR"/>
</dbReference>
<evidence type="ECO:0000256" key="14">
    <source>
        <dbReference type="ARBA" id="ARBA00023136"/>
    </source>
</evidence>
<name>A0AAJ2JSZ2_9BACL</name>
<evidence type="ECO:0000256" key="2">
    <source>
        <dbReference type="ARBA" id="ARBA00004651"/>
    </source>
</evidence>
<keyword evidence="13" id="KW-0843">Virulence</keyword>
<dbReference type="SUPFAM" id="SSF47384">
    <property type="entry name" value="Homodimeric domain of signal transducing histidine kinase"/>
    <property type="match status" value="1"/>
</dbReference>
<evidence type="ECO:0000313" key="21">
    <source>
        <dbReference type="Proteomes" id="UP001250538"/>
    </source>
</evidence>
<keyword evidence="21" id="KW-1185">Reference proteome</keyword>
<dbReference type="InterPro" id="IPR003660">
    <property type="entry name" value="HAMP_dom"/>
</dbReference>
<evidence type="ECO:0000256" key="8">
    <source>
        <dbReference type="ARBA" id="ARBA00022741"/>
    </source>
</evidence>
<dbReference type="GO" id="GO:0000155">
    <property type="term" value="F:phosphorelay sensor kinase activity"/>
    <property type="evidence" value="ECO:0007669"/>
    <property type="project" value="InterPro"/>
</dbReference>
<dbReference type="Pfam" id="PF00672">
    <property type="entry name" value="HAMP"/>
    <property type="match status" value="1"/>
</dbReference>
<keyword evidence="4" id="KW-1003">Cell membrane</keyword>
<comment type="function">
    <text evidence="15">Member of the two-component regulatory system HssS/HssR involved in intracellular heme homeostasis and tempering of staphylococcal virulence. HssS functions as a heme sensor histidine kinase which is autophosphorylated at a histidine residue and transfers its phosphate group to an aspartate residue of HssR. HssR/HssS activates the expression of hrtAB, an efflux pump, in response to extracellular heme, hemin, hemoglobin or blood.</text>
</comment>
<dbReference type="FunFam" id="3.30.565.10:FF:000006">
    <property type="entry name" value="Sensor histidine kinase WalK"/>
    <property type="match status" value="1"/>
</dbReference>
<dbReference type="RefSeq" id="WP_315745113.1">
    <property type="nucleotide sequence ID" value="NZ_JAVYAA010000002.1"/>
</dbReference>
<dbReference type="InterPro" id="IPR050398">
    <property type="entry name" value="HssS/ArlS-like"/>
</dbReference>
<evidence type="ECO:0000256" key="15">
    <source>
        <dbReference type="ARBA" id="ARBA00037219"/>
    </source>
</evidence>
<dbReference type="PROSITE" id="PS50109">
    <property type="entry name" value="HIS_KIN"/>
    <property type="match status" value="1"/>
</dbReference>
<evidence type="ECO:0000256" key="5">
    <source>
        <dbReference type="ARBA" id="ARBA00022553"/>
    </source>
</evidence>
<dbReference type="Gene3D" id="3.30.565.10">
    <property type="entry name" value="Histidine kinase-like ATPase, C-terminal domain"/>
    <property type="match status" value="1"/>
</dbReference>
<dbReference type="SUPFAM" id="SSF55874">
    <property type="entry name" value="ATPase domain of HSP90 chaperone/DNA topoisomerase II/histidine kinase"/>
    <property type="match status" value="1"/>
</dbReference>
<keyword evidence="14 17" id="KW-0472">Membrane</keyword>
<evidence type="ECO:0000256" key="1">
    <source>
        <dbReference type="ARBA" id="ARBA00000085"/>
    </source>
</evidence>
<protein>
    <recommendedName>
        <fullName evidence="16">Heme sensor protein HssS</fullName>
        <ecNumber evidence="3">2.7.13.3</ecNumber>
    </recommendedName>
</protein>
<evidence type="ECO:0000256" key="4">
    <source>
        <dbReference type="ARBA" id="ARBA00022475"/>
    </source>
</evidence>
<dbReference type="Gene3D" id="1.10.287.130">
    <property type="match status" value="1"/>
</dbReference>
<dbReference type="InterPro" id="IPR036890">
    <property type="entry name" value="HATPase_C_sf"/>
</dbReference>
<dbReference type="SUPFAM" id="SSF158472">
    <property type="entry name" value="HAMP domain-like"/>
    <property type="match status" value="1"/>
</dbReference>
<dbReference type="CDD" id="cd00082">
    <property type="entry name" value="HisKA"/>
    <property type="match status" value="1"/>
</dbReference>
<evidence type="ECO:0000256" key="17">
    <source>
        <dbReference type="SAM" id="Phobius"/>
    </source>
</evidence>
<keyword evidence="6" id="KW-0808">Transferase</keyword>
<dbReference type="Pfam" id="PF02518">
    <property type="entry name" value="HATPase_c"/>
    <property type="match status" value="1"/>
</dbReference>
<accession>A0AAJ2JSZ2</accession>
<dbReference type="Pfam" id="PF00512">
    <property type="entry name" value="HisKA"/>
    <property type="match status" value="1"/>
</dbReference>
<dbReference type="InterPro" id="IPR003661">
    <property type="entry name" value="HisK_dim/P_dom"/>
</dbReference>
<evidence type="ECO:0000259" key="18">
    <source>
        <dbReference type="PROSITE" id="PS50109"/>
    </source>
</evidence>
<dbReference type="Proteomes" id="UP001250538">
    <property type="component" value="Unassembled WGS sequence"/>
</dbReference>
<dbReference type="GO" id="GO:0005524">
    <property type="term" value="F:ATP binding"/>
    <property type="evidence" value="ECO:0007669"/>
    <property type="project" value="UniProtKB-KW"/>
</dbReference>
<sequence>MIKSLYFRVALVFIGIVIVSLIAALSVSTTIYTKQIKGSIENEIIAYGGKVIRMLQSSPNGEAEEYMKQAANLSNLNIGIFDTSKQLIYQNKNIGSVDASKLQSVLNGGVYRGTIHVNESGREEEHLLIGLPFQIDSRSYALFLSPRFQEMIKTFQEVTRTVLIIALVIGSVLILIAARYIVRPLRVLTEGTRKIAAGNFNVTIQSKSKDEVGQLTSSFNDMTKQLAALDQMRSEFVSNVSHEIQSPLMSISGFTKALKSKKLNEEQRVHYLTIIEEESERLSRMGQNLLRLSSLQSEHPAVIPRKFRLDEQLRSTVIASEPQWKAKSLEIELELEEELMIEADEDLLNQVWTNLLNNAVKFTPKGGRIQISLQRSGQWAIVRIADSGIGIAEEERTFIFVPFHKTDKSRDTAVKGNGLGLSIVKRIVDLHHGDITVGGALNEGTVMTVKLPLAFEQL</sequence>
<evidence type="ECO:0000313" key="20">
    <source>
        <dbReference type="EMBL" id="MDT8976503.1"/>
    </source>
</evidence>
<feature type="transmembrane region" description="Helical" evidence="17">
    <location>
        <begin position="161"/>
        <end position="182"/>
    </location>
</feature>
<keyword evidence="8" id="KW-0547">Nucleotide-binding</keyword>
<dbReference type="GO" id="GO:0005886">
    <property type="term" value="C:plasma membrane"/>
    <property type="evidence" value="ECO:0007669"/>
    <property type="project" value="UniProtKB-SubCell"/>
</dbReference>
<dbReference type="PROSITE" id="PS50885">
    <property type="entry name" value="HAMP"/>
    <property type="match status" value="1"/>
</dbReference>
<dbReference type="InterPro" id="IPR036097">
    <property type="entry name" value="HisK_dim/P_sf"/>
</dbReference>
<dbReference type="FunFam" id="1.10.287.130:FF:000001">
    <property type="entry name" value="Two-component sensor histidine kinase"/>
    <property type="match status" value="1"/>
</dbReference>
<dbReference type="EMBL" id="JAVYAA010000002">
    <property type="protein sequence ID" value="MDT8976503.1"/>
    <property type="molecule type" value="Genomic_DNA"/>
</dbReference>
<keyword evidence="5" id="KW-0597">Phosphoprotein</keyword>
<keyword evidence="9" id="KW-0418">Kinase</keyword>